<protein>
    <recommendedName>
        <fullName evidence="3">Dynamin N-terminal domain-containing protein</fullName>
    </recommendedName>
</protein>
<feature type="coiled-coil region" evidence="1">
    <location>
        <begin position="393"/>
        <end position="465"/>
    </location>
</feature>
<dbReference type="Gene3D" id="3.40.50.300">
    <property type="entry name" value="P-loop containing nucleotide triphosphate hydrolases"/>
    <property type="match status" value="1"/>
</dbReference>
<dbReference type="PANTHER" id="PTHR36681:SF3">
    <property type="entry name" value="NUCLEAR GTPASE, GERMINAL CENTER-ASSOCIATED, TANDEM DUPLICATE 3"/>
    <property type="match status" value="1"/>
</dbReference>
<proteinExistence type="predicted"/>
<sequence>MATLPDGTEAENKPNFEFAWATCDDKDLRTRVCIKQQAVDKSFSYAEQLCSKLRAVLDKVDSGHAAAFDVLGGREIRAWMNEIEQLQYTSDDFQILLGVAGATGAGKTSLLNALLGLPELLPSSSIEASTACVCRVAWNHDDSPDQAFGADVVFRSKDDVLRDLRDVLGYISERNAIDGRHYEDENDRMDERDELNQKLSKTIGKVCLTWGLEEHELQTGTMSAESIVEGHPELVDLLGSTKTIASSDADTFAAEIKPYLDSTRTSEGLIAWPLINEVNLFVKSDVLKHGVVLVDLPGLSDEVGSRSAVAERYFQRLELTAIVTPVIRAADEKTGAKLMSDYQELRMQLDGSYHKKSFCVILSKIDDMDCDAFYKGSKEAKKDTTLQEDVSEIKKLLSSYNDTERQLKSATTKQQRLKSKSEKITEQIAKLEEKGVKTCKSNKGVKTVQAKIAKLRKKKKDFTREIAKQDTSIKNLHSNLSQTDRKMTFLDSRKKHRCIWLRNEHVKERIQADFARRQENLLRTADHGLVYDGSVEVFPVCTEAFRDLLKKKKPMTGFPSKLYTGVPRLLQWIDEATLDKREAHLDSLLHTLQRLFHGIKHWSQDNTRGLVTFSRVAIERLISSSHKKYKMKLNQELLRGVDNMKKLDPLRHKDDKLSSCENTAARVASRWAHIFPEDKNSADKMSWATYQAILRRDGGPYITAVAAGSRLYNFPQALAIPTLAIIVDDWVKVFHVELPKTEGPIANKISEIWTRYLDEVKTQIRRTAPEIMPYFSDTSATIEEIQMEMRDRVREAISSLTAQASEIHPEFVRTLQHHLKPLFQQALTIKGKGQFAKRQRYLRKHVPNRSRSMFLAGFTKMEKTYNDKMEELPETLADISEFAICAVKTQIGLLLNNLQAVNSKDKTALGKKKRLQQSVRSLTLQWEADWRVPEREDAELQEEDLDIPHEFIDEDDDCSADEQESNDGEMEDDNDSDGEMEDDNDGEMETITTERWRTITTERRRTITTAITSIRFVRSLTFFLTL</sequence>
<dbReference type="Gene3D" id="1.10.287.1490">
    <property type="match status" value="1"/>
</dbReference>
<name>A0AAN6N4M4_9PEZI</name>
<evidence type="ECO:0000259" key="3">
    <source>
        <dbReference type="Pfam" id="PF00350"/>
    </source>
</evidence>
<dbReference type="PANTHER" id="PTHR36681">
    <property type="entry name" value="NUCLEAR GTPASE, GERMINAL CENTER-ASSOCIATED, TANDEM DUPLICATE 3"/>
    <property type="match status" value="1"/>
</dbReference>
<feature type="region of interest" description="Disordered" evidence="2">
    <location>
        <begin position="937"/>
        <end position="992"/>
    </location>
</feature>
<organism evidence="4 5">
    <name type="scientific">Diplogelasinospora grovesii</name>
    <dbReference type="NCBI Taxonomy" id="303347"/>
    <lineage>
        <taxon>Eukaryota</taxon>
        <taxon>Fungi</taxon>
        <taxon>Dikarya</taxon>
        <taxon>Ascomycota</taxon>
        <taxon>Pezizomycotina</taxon>
        <taxon>Sordariomycetes</taxon>
        <taxon>Sordariomycetidae</taxon>
        <taxon>Sordariales</taxon>
        <taxon>Diplogelasinosporaceae</taxon>
        <taxon>Diplogelasinospora</taxon>
    </lineage>
</organism>
<dbReference type="InterPro" id="IPR045063">
    <property type="entry name" value="Dynamin_N"/>
</dbReference>
<reference evidence="5" key="1">
    <citation type="journal article" date="2023" name="Mol. Phylogenet. Evol.">
        <title>Genome-scale phylogeny and comparative genomics of the fungal order Sordariales.</title>
        <authorList>
            <person name="Hensen N."/>
            <person name="Bonometti L."/>
            <person name="Westerberg I."/>
            <person name="Brannstrom I.O."/>
            <person name="Guillou S."/>
            <person name="Cros-Aarteil S."/>
            <person name="Calhoun S."/>
            <person name="Haridas S."/>
            <person name="Kuo A."/>
            <person name="Mondo S."/>
            <person name="Pangilinan J."/>
            <person name="Riley R."/>
            <person name="LaButti K."/>
            <person name="Andreopoulos B."/>
            <person name="Lipzen A."/>
            <person name="Chen C."/>
            <person name="Yan M."/>
            <person name="Daum C."/>
            <person name="Ng V."/>
            <person name="Clum A."/>
            <person name="Steindorff A."/>
            <person name="Ohm R.A."/>
            <person name="Martin F."/>
            <person name="Silar P."/>
            <person name="Natvig D.O."/>
            <person name="Lalanne C."/>
            <person name="Gautier V."/>
            <person name="Ament-Velasquez S.L."/>
            <person name="Kruys A."/>
            <person name="Hutchinson M.I."/>
            <person name="Powell A.J."/>
            <person name="Barry K."/>
            <person name="Miller A.N."/>
            <person name="Grigoriev I.V."/>
            <person name="Debuchy R."/>
            <person name="Gladieux P."/>
            <person name="Hiltunen Thoren M."/>
            <person name="Johannesson H."/>
        </authorList>
    </citation>
    <scope>NUCLEOTIDE SEQUENCE [LARGE SCALE GENOMIC DNA]</scope>
    <source>
        <strain evidence="5">CBS 340.73</strain>
    </source>
</reference>
<gene>
    <name evidence="4" type="ORF">QBC46DRAFT_438550</name>
</gene>
<dbReference type="EMBL" id="MU853817">
    <property type="protein sequence ID" value="KAK3939085.1"/>
    <property type="molecule type" value="Genomic_DNA"/>
</dbReference>
<dbReference type="InterPro" id="IPR027417">
    <property type="entry name" value="P-loop_NTPase"/>
</dbReference>
<keyword evidence="5" id="KW-1185">Reference proteome</keyword>
<feature type="domain" description="Dynamin N-terminal" evidence="3">
    <location>
        <begin position="98"/>
        <end position="342"/>
    </location>
</feature>
<evidence type="ECO:0000256" key="2">
    <source>
        <dbReference type="SAM" id="MobiDB-lite"/>
    </source>
</evidence>
<evidence type="ECO:0000313" key="4">
    <source>
        <dbReference type="EMBL" id="KAK3939085.1"/>
    </source>
</evidence>
<dbReference type="Pfam" id="PF00350">
    <property type="entry name" value="Dynamin_N"/>
    <property type="match status" value="1"/>
</dbReference>
<keyword evidence="1" id="KW-0175">Coiled coil</keyword>
<feature type="compositionally biased region" description="Acidic residues" evidence="2">
    <location>
        <begin position="952"/>
        <end position="988"/>
    </location>
</feature>
<evidence type="ECO:0000313" key="5">
    <source>
        <dbReference type="Proteomes" id="UP001303473"/>
    </source>
</evidence>
<dbReference type="SUPFAM" id="SSF52540">
    <property type="entry name" value="P-loop containing nucleoside triphosphate hydrolases"/>
    <property type="match status" value="1"/>
</dbReference>
<dbReference type="AlphaFoldDB" id="A0AAN6N4M4"/>
<dbReference type="Proteomes" id="UP001303473">
    <property type="component" value="Unassembled WGS sequence"/>
</dbReference>
<evidence type="ECO:0000256" key="1">
    <source>
        <dbReference type="SAM" id="Coils"/>
    </source>
</evidence>
<accession>A0AAN6N4M4</accession>
<comment type="caution">
    <text evidence="4">The sequence shown here is derived from an EMBL/GenBank/DDBJ whole genome shotgun (WGS) entry which is preliminary data.</text>
</comment>